<dbReference type="Proteomes" id="UP000321234">
    <property type="component" value="Unassembled WGS sequence"/>
</dbReference>
<evidence type="ECO:0000256" key="1">
    <source>
        <dbReference type="SAM" id="MobiDB-lite"/>
    </source>
</evidence>
<keyword evidence="3" id="KW-1185">Reference proteome</keyword>
<proteinExistence type="predicted"/>
<feature type="compositionally biased region" description="Low complexity" evidence="1">
    <location>
        <begin position="18"/>
        <end position="30"/>
    </location>
</feature>
<feature type="region of interest" description="Disordered" evidence="1">
    <location>
        <begin position="1"/>
        <end position="59"/>
    </location>
</feature>
<dbReference type="AlphaFoldDB" id="A0A5C8ZFG2"/>
<evidence type="ECO:0000313" key="2">
    <source>
        <dbReference type="EMBL" id="TXR55656.1"/>
    </source>
</evidence>
<protein>
    <submittedName>
        <fullName evidence="2">Uncharacterized protein</fullName>
    </submittedName>
</protein>
<feature type="compositionally biased region" description="Gly residues" evidence="1">
    <location>
        <begin position="7"/>
        <end position="17"/>
    </location>
</feature>
<accession>A0A5C8ZFG2</accession>
<comment type="caution">
    <text evidence="2">The sequence shown here is derived from an EMBL/GenBank/DDBJ whole genome shotgun (WGS) entry which is preliminary data.</text>
</comment>
<organism evidence="2 3">
    <name type="scientific">Quadrisphaera setariae</name>
    <dbReference type="NCBI Taxonomy" id="2593304"/>
    <lineage>
        <taxon>Bacteria</taxon>
        <taxon>Bacillati</taxon>
        <taxon>Actinomycetota</taxon>
        <taxon>Actinomycetes</taxon>
        <taxon>Kineosporiales</taxon>
        <taxon>Kineosporiaceae</taxon>
        <taxon>Quadrisphaera</taxon>
    </lineage>
</organism>
<name>A0A5C8ZFG2_9ACTN</name>
<sequence>MHRDRGAGAGGADGGPAAGLPAPAGDLAVLRRGRRRGGVGARGPVAGASRRRAGGALTLDTCPPTAERLMYQSSRGVAVLI</sequence>
<reference evidence="2 3" key="1">
    <citation type="submission" date="2019-07" db="EMBL/GenBank/DDBJ databases">
        <title>Quadrisphaera sp. strain DD2A genome sequencing and assembly.</title>
        <authorList>
            <person name="Kim I."/>
        </authorList>
    </citation>
    <scope>NUCLEOTIDE SEQUENCE [LARGE SCALE GENOMIC DNA]</scope>
    <source>
        <strain evidence="2 3">DD2A</strain>
    </source>
</reference>
<evidence type="ECO:0000313" key="3">
    <source>
        <dbReference type="Proteomes" id="UP000321234"/>
    </source>
</evidence>
<dbReference type="EMBL" id="VKAC01000007">
    <property type="protein sequence ID" value="TXR55656.1"/>
    <property type="molecule type" value="Genomic_DNA"/>
</dbReference>
<gene>
    <name evidence="2" type="ORF">FMM08_12480</name>
</gene>